<feature type="transmembrane region" description="Helical" evidence="2">
    <location>
        <begin position="204"/>
        <end position="225"/>
    </location>
</feature>
<protein>
    <submittedName>
        <fullName evidence="3">Uncharacterized protein</fullName>
    </submittedName>
</protein>
<feature type="transmembrane region" description="Helical" evidence="2">
    <location>
        <begin position="649"/>
        <end position="667"/>
    </location>
</feature>
<keyword evidence="2" id="KW-1133">Transmembrane helix</keyword>
<keyword evidence="2" id="KW-0812">Transmembrane</keyword>
<organism evidence="3 4">
    <name type="scientific">Polarella glacialis</name>
    <name type="common">Dinoflagellate</name>
    <dbReference type="NCBI Taxonomy" id="89957"/>
    <lineage>
        <taxon>Eukaryota</taxon>
        <taxon>Sar</taxon>
        <taxon>Alveolata</taxon>
        <taxon>Dinophyceae</taxon>
        <taxon>Suessiales</taxon>
        <taxon>Suessiaceae</taxon>
        <taxon>Polarella</taxon>
    </lineage>
</organism>
<sequence>MEPSPETSLGFLEPRARRRDGGRTAGWRIHGRSRPSQRCVARQLLLGVALLLLGKVPSFSFANFIGVCSLDQRLFRTTTVVRHAGGGFSYGKPKGEARGFGDDSLQPEETSKKGEDDQKEADDEEDEAAARRARSIVKDRREGKAGALSTTKLKDLRDSTLALRQKREAELDEYEEGRAILAKYGPKAGVMPEPVAKRAAKRGMVLGGAFYGTMLAVVGFGIFLYKSQELIIPPTLMAFVTLALLALAIAGSSYGMMSASWDEDREGSILGTEEFAKNVKVIGEGFRKLSMQDEYDKAVGARNQRRKLLEAKEQKKTELLNKSLGWGPPFTSSLAIIMAASTDPARMLGLRPKGRRPASARWMAAVAAVSVVAAQISLAGSPSFLAAVSGRRASALGLSLLVAEALTPAAWAKKRPEGQNRPELLPSTDGDSTPVIDCARILSARQLRELAVQIADIERNSKVRLRVLTQTFPNTPGMAIKDYWKVDSRTVIYVHDTGGLGETAVVNFNAGLDAENLQPRSWWRQLQNKFGNRFYIAEHGDTETVTDVVSALHSAFASTALCSQGWLQQFVAVAGARHPASVRGAAMTSSSKATTSRKPPDRVAVATPARSTVRATKEVAEDVEHDGRLFIEWFLLPPGVTLSRAASSMMFFVMIYCFVWVAWYFAVGGDVCGEHRRAADLAEAEVTRLTQSLQSLRGASGRA</sequence>
<gene>
    <name evidence="3" type="ORF">PGLA2088_LOCUS33514</name>
</gene>
<feature type="region of interest" description="Disordered" evidence="1">
    <location>
        <begin position="85"/>
        <end position="143"/>
    </location>
</feature>
<proteinExistence type="predicted"/>
<feature type="region of interest" description="Disordered" evidence="1">
    <location>
        <begin position="1"/>
        <end position="30"/>
    </location>
</feature>
<evidence type="ECO:0000256" key="1">
    <source>
        <dbReference type="SAM" id="MobiDB-lite"/>
    </source>
</evidence>
<feature type="compositionally biased region" description="Acidic residues" evidence="1">
    <location>
        <begin position="117"/>
        <end position="127"/>
    </location>
</feature>
<dbReference type="AlphaFoldDB" id="A0A813KMC7"/>
<dbReference type="Pfam" id="PF11947">
    <property type="entry name" value="DUF3464"/>
    <property type="match status" value="1"/>
</dbReference>
<reference evidence="3" key="1">
    <citation type="submission" date="2021-02" db="EMBL/GenBank/DDBJ databases">
        <authorList>
            <person name="Dougan E. K."/>
            <person name="Rhodes N."/>
            <person name="Thang M."/>
            <person name="Chan C."/>
        </authorList>
    </citation>
    <scope>NUCLEOTIDE SEQUENCE</scope>
</reference>
<comment type="caution">
    <text evidence="3">The sequence shown here is derived from an EMBL/GenBank/DDBJ whole genome shotgun (WGS) entry which is preliminary data.</text>
</comment>
<dbReference type="PANTHER" id="PTHR35514">
    <property type="entry name" value="THYLAKOID LUMENAL 15.0 KDA PROTEIN 2, CHLOROPLASTIC"/>
    <property type="match status" value="1"/>
</dbReference>
<keyword evidence="2" id="KW-0472">Membrane</keyword>
<feature type="transmembrane region" description="Helical" evidence="2">
    <location>
        <begin position="231"/>
        <end position="250"/>
    </location>
</feature>
<evidence type="ECO:0000256" key="2">
    <source>
        <dbReference type="SAM" id="Phobius"/>
    </source>
</evidence>
<dbReference type="PANTHER" id="PTHR35514:SF1">
    <property type="entry name" value="THYLAKOID LUMENAL 15.0 KDA PROTEIN 2, CHLOROPLASTIC"/>
    <property type="match status" value="1"/>
</dbReference>
<name>A0A813KMC7_POLGL</name>
<dbReference type="Proteomes" id="UP000626109">
    <property type="component" value="Unassembled WGS sequence"/>
</dbReference>
<evidence type="ECO:0000313" key="3">
    <source>
        <dbReference type="EMBL" id="CAE8705081.1"/>
    </source>
</evidence>
<feature type="transmembrane region" description="Helical" evidence="2">
    <location>
        <begin position="360"/>
        <end position="381"/>
    </location>
</feature>
<evidence type="ECO:0000313" key="4">
    <source>
        <dbReference type="Proteomes" id="UP000626109"/>
    </source>
</evidence>
<accession>A0A813KMC7</accession>
<dbReference type="InterPro" id="IPR021855">
    <property type="entry name" value="PAM68-like"/>
</dbReference>
<dbReference type="EMBL" id="CAJNNW010030908">
    <property type="protein sequence ID" value="CAE8705081.1"/>
    <property type="molecule type" value="Genomic_DNA"/>
</dbReference>
<feature type="transmembrane region" description="Helical" evidence="2">
    <location>
        <begin position="44"/>
        <end position="66"/>
    </location>
</feature>